<accession>F0SLX1</accession>
<evidence type="ECO:0000256" key="1">
    <source>
        <dbReference type="SAM" id="MobiDB-lite"/>
    </source>
</evidence>
<proteinExistence type="predicted"/>
<reference evidence="3" key="1">
    <citation type="submission" date="2011-02" db="EMBL/GenBank/DDBJ databases">
        <title>The complete genome of Planctomyces brasiliensis DSM 5305.</title>
        <authorList>
            <person name="Lucas S."/>
            <person name="Copeland A."/>
            <person name="Lapidus A."/>
            <person name="Bruce D."/>
            <person name="Goodwin L."/>
            <person name="Pitluck S."/>
            <person name="Kyrpides N."/>
            <person name="Mavromatis K."/>
            <person name="Pagani I."/>
            <person name="Ivanova N."/>
            <person name="Ovchinnikova G."/>
            <person name="Lu M."/>
            <person name="Detter J.C."/>
            <person name="Han C."/>
            <person name="Land M."/>
            <person name="Hauser L."/>
            <person name="Markowitz V."/>
            <person name="Cheng J.-F."/>
            <person name="Hugenholtz P."/>
            <person name="Woyke T."/>
            <person name="Wu D."/>
            <person name="Tindall B."/>
            <person name="Pomrenke H.G."/>
            <person name="Brambilla E."/>
            <person name="Klenk H.-P."/>
            <person name="Eisen J.A."/>
        </authorList>
    </citation>
    <scope>NUCLEOTIDE SEQUENCE [LARGE SCALE GENOMIC DNA]</scope>
    <source>
        <strain evidence="3">ATCC 49424 / DSM 5305 / JCM 21570 / NBRC 103401 / IFAM 1448</strain>
    </source>
</reference>
<feature type="compositionally biased region" description="Polar residues" evidence="1">
    <location>
        <begin position="58"/>
        <end position="73"/>
    </location>
</feature>
<protein>
    <submittedName>
        <fullName evidence="2">Uncharacterized protein</fullName>
    </submittedName>
</protein>
<dbReference type="AlphaFoldDB" id="F0SLX1"/>
<organism evidence="2 3">
    <name type="scientific">Rubinisphaera brasiliensis (strain ATCC 49424 / DSM 5305 / JCM 21570 / IAM 15109 / NBRC 103401 / IFAM 1448)</name>
    <name type="common">Planctomyces brasiliensis</name>
    <dbReference type="NCBI Taxonomy" id="756272"/>
    <lineage>
        <taxon>Bacteria</taxon>
        <taxon>Pseudomonadati</taxon>
        <taxon>Planctomycetota</taxon>
        <taxon>Planctomycetia</taxon>
        <taxon>Planctomycetales</taxon>
        <taxon>Planctomycetaceae</taxon>
        <taxon>Rubinisphaera</taxon>
    </lineage>
</organism>
<evidence type="ECO:0000313" key="2">
    <source>
        <dbReference type="EMBL" id="ADY59896.1"/>
    </source>
</evidence>
<sequence length="73" mass="8097">MQVPVELHIEHACPRIVDCRMHDAWILKDRHRMKQHLVAAATRPPTSVGCPYDGSTGGSLRSTPATHFGNLQP</sequence>
<evidence type="ECO:0000313" key="3">
    <source>
        <dbReference type="Proteomes" id="UP000006860"/>
    </source>
</evidence>
<gene>
    <name evidence="2" type="ordered locus">Plabr_2294</name>
</gene>
<keyword evidence="3" id="KW-1185">Reference proteome</keyword>
<dbReference type="KEGG" id="pbs:Plabr_2294"/>
<feature type="region of interest" description="Disordered" evidence="1">
    <location>
        <begin position="44"/>
        <end position="73"/>
    </location>
</feature>
<name>F0SLX1_RUBBR</name>
<dbReference type="EMBL" id="CP002546">
    <property type="protein sequence ID" value="ADY59896.1"/>
    <property type="molecule type" value="Genomic_DNA"/>
</dbReference>
<dbReference type="Proteomes" id="UP000006860">
    <property type="component" value="Chromosome"/>
</dbReference>
<dbReference type="HOGENOM" id="CLU_2702531_0_0_0"/>